<dbReference type="GO" id="GO:0043041">
    <property type="term" value="P:amino acid activation for nonribosomal peptide biosynthetic process"/>
    <property type="evidence" value="ECO:0007669"/>
    <property type="project" value="TreeGrafter"/>
</dbReference>
<feature type="domain" description="Condensation" evidence="1">
    <location>
        <begin position="16"/>
        <end position="122"/>
    </location>
</feature>
<dbReference type="InterPro" id="IPR001242">
    <property type="entry name" value="Condensation_dom"/>
</dbReference>
<organism evidence="2">
    <name type="scientific">Mycobacterium xenopi 4042</name>
    <dbReference type="NCBI Taxonomy" id="1299334"/>
    <lineage>
        <taxon>Bacteria</taxon>
        <taxon>Bacillati</taxon>
        <taxon>Actinomycetota</taxon>
        <taxon>Actinomycetes</taxon>
        <taxon>Mycobacteriales</taxon>
        <taxon>Mycobacteriaceae</taxon>
        <taxon>Mycobacterium</taxon>
    </lineage>
</organism>
<dbReference type="InterPro" id="IPR023213">
    <property type="entry name" value="CAT-like_dom_sf"/>
</dbReference>
<dbReference type="GO" id="GO:0031177">
    <property type="term" value="F:phosphopantetheine binding"/>
    <property type="evidence" value="ECO:0007669"/>
    <property type="project" value="TreeGrafter"/>
</dbReference>
<accession>X8DKW6</accession>
<evidence type="ECO:0000259" key="1">
    <source>
        <dbReference type="Pfam" id="PF00668"/>
    </source>
</evidence>
<protein>
    <submittedName>
        <fullName evidence="2">Condensation domain protein</fullName>
    </submittedName>
</protein>
<dbReference type="PANTHER" id="PTHR45527">
    <property type="entry name" value="NONRIBOSOMAL PEPTIDE SYNTHETASE"/>
    <property type="match status" value="1"/>
</dbReference>
<reference evidence="2" key="1">
    <citation type="submission" date="2014-01" db="EMBL/GenBank/DDBJ databases">
        <authorList>
            <person name="Brown-Elliot B."/>
            <person name="Wallace R."/>
            <person name="Lenaerts A."/>
            <person name="Ordway D."/>
            <person name="DeGroote M.A."/>
            <person name="Parker T."/>
            <person name="Sizemore C."/>
            <person name="Tallon L.J."/>
            <person name="Sadzewicz L.K."/>
            <person name="Sengamalay N."/>
            <person name="Fraser C.M."/>
            <person name="Hine E."/>
            <person name="Shefchek K.A."/>
            <person name="Das S.P."/>
            <person name="Tettelin H."/>
        </authorList>
    </citation>
    <scope>NUCLEOTIDE SEQUENCE [LARGE SCALE GENOMIC DNA]</scope>
    <source>
        <strain evidence="2">4042</strain>
    </source>
</reference>
<evidence type="ECO:0000313" key="2">
    <source>
        <dbReference type="EMBL" id="EUA68333.1"/>
    </source>
</evidence>
<dbReference type="Gene3D" id="3.30.559.10">
    <property type="entry name" value="Chloramphenicol acetyltransferase-like domain"/>
    <property type="match status" value="1"/>
</dbReference>
<dbReference type="GO" id="GO:0005737">
    <property type="term" value="C:cytoplasm"/>
    <property type="evidence" value="ECO:0007669"/>
    <property type="project" value="TreeGrafter"/>
</dbReference>
<gene>
    <name evidence="2" type="ORF">I553_10467</name>
</gene>
<dbReference type="Pfam" id="PF00668">
    <property type="entry name" value="Condensation"/>
    <property type="match status" value="1"/>
</dbReference>
<dbReference type="PANTHER" id="PTHR45527:SF1">
    <property type="entry name" value="FATTY ACID SYNTHASE"/>
    <property type="match status" value="1"/>
</dbReference>
<dbReference type="GO" id="GO:0003824">
    <property type="term" value="F:catalytic activity"/>
    <property type="evidence" value="ECO:0007669"/>
    <property type="project" value="InterPro"/>
</dbReference>
<sequence>MIPADPAPPWRYVELDGADVEAQVEEICAAERAAVCDLNGQPAFRAALIRVSEHQHRFVLTNHHIVLDGWSMPILLREIFASYHGQQLAPPPPYRSFMTWRAGRDHAAAQAIWREMFNGFASPTLVGRRTG</sequence>
<dbReference type="GO" id="GO:0008610">
    <property type="term" value="P:lipid biosynthetic process"/>
    <property type="evidence" value="ECO:0007669"/>
    <property type="project" value="UniProtKB-ARBA"/>
</dbReference>
<dbReference type="GO" id="GO:0044550">
    <property type="term" value="P:secondary metabolite biosynthetic process"/>
    <property type="evidence" value="ECO:0007669"/>
    <property type="project" value="TreeGrafter"/>
</dbReference>
<dbReference type="Gene3D" id="3.30.559.30">
    <property type="entry name" value="Nonribosomal peptide synthetase, condensation domain"/>
    <property type="match status" value="1"/>
</dbReference>
<dbReference type="AlphaFoldDB" id="X8DKW6"/>
<name>X8DKW6_MYCXE</name>
<dbReference type="SUPFAM" id="SSF52777">
    <property type="entry name" value="CoA-dependent acyltransferases"/>
    <property type="match status" value="1"/>
</dbReference>
<proteinExistence type="predicted"/>
<comment type="caution">
    <text evidence="2">The sequence shown here is derived from an EMBL/GenBank/DDBJ whole genome shotgun (WGS) entry which is preliminary data.</text>
</comment>
<dbReference type="PATRIC" id="fig|1299334.3.peg.1816"/>
<dbReference type="EMBL" id="JAOB01000016">
    <property type="protein sequence ID" value="EUA68333.1"/>
    <property type="molecule type" value="Genomic_DNA"/>
</dbReference>